<proteinExistence type="predicted"/>
<feature type="transmembrane region" description="Helical" evidence="2">
    <location>
        <begin position="738"/>
        <end position="767"/>
    </location>
</feature>
<organism evidence="3 4">
    <name type="scientific">Sphaeroforma arctica JP610</name>
    <dbReference type="NCBI Taxonomy" id="667725"/>
    <lineage>
        <taxon>Eukaryota</taxon>
        <taxon>Ichthyosporea</taxon>
        <taxon>Ichthyophonida</taxon>
        <taxon>Sphaeroforma</taxon>
    </lineage>
</organism>
<keyword evidence="4" id="KW-1185">Reference proteome</keyword>
<accession>A0A0L0FKL0</accession>
<evidence type="ECO:0000313" key="3">
    <source>
        <dbReference type="EMBL" id="KNC77319.1"/>
    </source>
</evidence>
<dbReference type="STRING" id="667725.A0A0L0FKL0"/>
<keyword evidence="2" id="KW-0812">Transmembrane</keyword>
<dbReference type="SUPFAM" id="SSF53448">
    <property type="entry name" value="Nucleotide-diphospho-sugar transferases"/>
    <property type="match status" value="1"/>
</dbReference>
<dbReference type="EMBL" id="KQ242770">
    <property type="protein sequence ID" value="KNC77319.1"/>
    <property type="molecule type" value="Genomic_DNA"/>
</dbReference>
<name>A0A0L0FKL0_9EUKA</name>
<protein>
    <submittedName>
        <fullName evidence="3">Uncharacterized protein</fullName>
    </submittedName>
</protein>
<dbReference type="Proteomes" id="UP000054560">
    <property type="component" value="Unassembled WGS sequence"/>
</dbReference>
<dbReference type="GeneID" id="25910724"/>
<feature type="transmembrane region" description="Helical" evidence="2">
    <location>
        <begin position="116"/>
        <end position="135"/>
    </location>
</feature>
<feature type="transmembrane region" description="Helical" evidence="2">
    <location>
        <begin position="582"/>
        <end position="601"/>
    </location>
</feature>
<keyword evidence="2" id="KW-1133">Transmembrane helix</keyword>
<dbReference type="AlphaFoldDB" id="A0A0L0FKL0"/>
<feature type="region of interest" description="Disordered" evidence="1">
    <location>
        <begin position="835"/>
        <end position="882"/>
    </location>
</feature>
<feature type="transmembrane region" description="Helical" evidence="2">
    <location>
        <begin position="147"/>
        <end position="171"/>
    </location>
</feature>
<sequence>MNEINGTTMDTPFPANYDRDTNIWYVELHPYLLLVGGSLFIFWFAFAGIAIPLFRLYTHLRLKYYPNPEDADRLAAGTTRYIHSKHWGLTTFCYVTAISCILALYISAAFEYDNEWVSPSQFFNFIWYICHYWTWHPALRPTMSVFIFLYFFAFIDILIPSLAGIVTIGQWTDENLQSTANNPITDAERQHLTIGEAHEFNESGARASNTSLDSPHSVKFSGSIDSATELVPIEDELVHGFIVVCHNSSKDIIHTIRPILQHIEPWQLFLADNGSTQLECVKTQKVCDEATAEFKEAHPDYDGPPINLSHLNKGNKTWAQYALVKEMSDFRIDAVQSGGELSSLAINCVTLLDDDVIWPSTWASHKCDKIFKDKATVAIAYPLYAENGSDTVWTRFQEHEYLMGDAGVNRFLQDTMGTNLFCSGAAATWRLEVLMEVLLRHDTTFNGEDLEMGYITHRLSGRDNKLLANVAYLPTFEEDKPNKEGAVIRNDRSQQMMENIDRYSSATEDLNYGEDSMGYAVSSDSSGRNSRASVDSGGNLHSCISNMSAVGADTQLTEAEYKRRRQHVRTINRAAKRGHKIAVMRDCFVPTIVPFCFIHYWDFMPNPTARKYFPNRKCSRDCGEASLVAQRFRSWEVGNHSFTWRFVKLLISPGGLTSRAKWVARLITFWRLISIAREYLYIGVILYTAIWIPSWFGSMMILTIDMTIIYLGFLYTAQMYLNYACLRKPHMQTRTETAIAFPWIFSLPYLILIRPLFIAYFICYYFSFVRWPTEIRKAVVHDAKLNKEIGQTWNLSRSMSDFVRTPGGSPYGDQSANTSSQLRSTISHESIFAPNNSVYGRQSSGHRDSMFDPSGGYRSSSSSGSNWDHMEGVSPPISRPTSNFYNKHFRGFRGSQMSDSTSNNSMQHSAIVFNESISEDGEDGSYSDAEVSSGGRISPDRILTHAAAHHDTLNQMARYGDPRASPSNGVNNNGCYKVCSI</sequence>
<feature type="transmembrane region" description="Helical" evidence="2">
    <location>
        <begin position="708"/>
        <end position="726"/>
    </location>
</feature>
<evidence type="ECO:0000256" key="1">
    <source>
        <dbReference type="SAM" id="MobiDB-lite"/>
    </source>
</evidence>
<dbReference type="eggNOG" id="ENOG502QSNQ">
    <property type="taxonomic scope" value="Eukaryota"/>
</dbReference>
<keyword evidence="2" id="KW-0472">Membrane</keyword>
<feature type="transmembrane region" description="Helical" evidence="2">
    <location>
        <begin position="87"/>
        <end position="110"/>
    </location>
</feature>
<feature type="transmembrane region" description="Helical" evidence="2">
    <location>
        <begin position="679"/>
        <end position="702"/>
    </location>
</feature>
<dbReference type="InterPro" id="IPR029044">
    <property type="entry name" value="Nucleotide-diphossugar_trans"/>
</dbReference>
<gene>
    <name evidence="3" type="ORF">SARC_10220</name>
</gene>
<reference evidence="3 4" key="1">
    <citation type="submission" date="2011-02" db="EMBL/GenBank/DDBJ databases">
        <title>The Genome Sequence of Sphaeroforma arctica JP610.</title>
        <authorList>
            <consortium name="The Broad Institute Genome Sequencing Platform"/>
            <person name="Russ C."/>
            <person name="Cuomo C."/>
            <person name="Young S.K."/>
            <person name="Zeng Q."/>
            <person name="Gargeya S."/>
            <person name="Alvarado L."/>
            <person name="Berlin A."/>
            <person name="Chapman S.B."/>
            <person name="Chen Z."/>
            <person name="Freedman E."/>
            <person name="Gellesch M."/>
            <person name="Goldberg J."/>
            <person name="Griggs A."/>
            <person name="Gujja S."/>
            <person name="Heilman E."/>
            <person name="Heiman D."/>
            <person name="Howarth C."/>
            <person name="Mehta T."/>
            <person name="Neiman D."/>
            <person name="Pearson M."/>
            <person name="Roberts A."/>
            <person name="Saif S."/>
            <person name="Shea T."/>
            <person name="Shenoy N."/>
            <person name="Sisk P."/>
            <person name="Stolte C."/>
            <person name="Sykes S."/>
            <person name="White J."/>
            <person name="Yandava C."/>
            <person name="Burger G."/>
            <person name="Gray M.W."/>
            <person name="Holland P.W.H."/>
            <person name="King N."/>
            <person name="Lang F.B.F."/>
            <person name="Roger A.J."/>
            <person name="Ruiz-Trillo I."/>
            <person name="Haas B."/>
            <person name="Nusbaum C."/>
            <person name="Birren B."/>
        </authorList>
    </citation>
    <scope>NUCLEOTIDE SEQUENCE [LARGE SCALE GENOMIC DNA]</scope>
    <source>
        <strain evidence="3 4">JP610</strain>
    </source>
</reference>
<evidence type="ECO:0000313" key="4">
    <source>
        <dbReference type="Proteomes" id="UP000054560"/>
    </source>
</evidence>
<dbReference type="RefSeq" id="XP_014151221.1">
    <property type="nucleotide sequence ID" value="XM_014295746.1"/>
</dbReference>
<dbReference type="Gene3D" id="3.90.550.10">
    <property type="entry name" value="Spore Coat Polysaccharide Biosynthesis Protein SpsA, Chain A"/>
    <property type="match status" value="1"/>
</dbReference>
<evidence type="ECO:0000256" key="2">
    <source>
        <dbReference type="SAM" id="Phobius"/>
    </source>
</evidence>
<feature type="region of interest" description="Disordered" evidence="1">
    <location>
        <begin position="917"/>
        <end position="937"/>
    </location>
</feature>
<dbReference type="OrthoDB" id="2125500at2759"/>
<feature type="compositionally biased region" description="Low complexity" evidence="1">
    <location>
        <begin position="854"/>
        <end position="865"/>
    </location>
</feature>
<feature type="transmembrane region" description="Helical" evidence="2">
    <location>
        <begin position="31"/>
        <end position="54"/>
    </location>
</feature>